<protein>
    <submittedName>
        <fullName evidence="1">Uncharacterized protein</fullName>
    </submittedName>
</protein>
<name>A0ACD3B788_9AGAR</name>
<evidence type="ECO:0000313" key="1">
    <source>
        <dbReference type="EMBL" id="TFK73549.1"/>
    </source>
</evidence>
<proteinExistence type="predicted"/>
<organism evidence="1 2">
    <name type="scientific">Pluteus cervinus</name>
    <dbReference type="NCBI Taxonomy" id="181527"/>
    <lineage>
        <taxon>Eukaryota</taxon>
        <taxon>Fungi</taxon>
        <taxon>Dikarya</taxon>
        <taxon>Basidiomycota</taxon>
        <taxon>Agaricomycotina</taxon>
        <taxon>Agaricomycetes</taxon>
        <taxon>Agaricomycetidae</taxon>
        <taxon>Agaricales</taxon>
        <taxon>Pluteineae</taxon>
        <taxon>Pluteaceae</taxon>
        <taxon>Pluteus</taxon>
    </lineage>
</organism>
<dbReference type="EMBL" id="ML208275">
    <property type="protein sequence ID" value="TFK73549.1"/>
    <property type="molecule type" value="Genomic_DNA"/>
</dbReference>
<reference evidence="1 2" key="1">
    <citation type="journal article" date="2019" name="Nat. Ecol. Evol.">
        <title>Megaphylogeny resolves global patterns of mushroom evolution.</title>
        <authorList>
            <person name="Varga T."/>
            <person name="Krizsan K."/>
            <person name="Foldi C."/>
            <person name="Dima B."/>
            <person name="Sanchez-Garcia M."/>
            <person name="Sanchez-Ramirez S."/>
            <person name="Szollosi G.J."/>
            <person name="Szarkandi J.G."/>
            <person name="Papp V."/>
            <person name="Albert L."/>
            <person name="Andreopoulos W."/>
            <person name="Angelini C."/>
            <person name="Antonin V."/>
            <person name="Barry K.W."/>
            <person name="Bougher N.L."/>
            <person name="Buchanan P."/>
            <person name="Buyck B."/>
            <person name="Bense V."/>
            <person name="Catcheside P."/>
            <person name="Chovatia M."/>
            <person name="Cooper J."/>
            <person name="Damon W."/>
            <person name="Desjardin D."/>
            <person name="Finy P."/>
            <person name="Geml J."/>
            <person name="Haridas S."/>
            <person name="Hughes K."/>
            <person name="Justo A."/>
            <person name="Karasinski D."/>
            <person name="Kautmanova I."/>
            <person name="Kiss B."/>
            <person name="Kocsube S."/>
            <person name="Kotiranta H."/>
            <person name="LaButti K.M."/>
            <person name="Lechner B.E."/>
            <person name="Liimatainen K."/>
            <person name="Lipzen A."/>
            <person name="Lukacs Z."/>
            <person name="Mihaltcheva S."/>
            <person name="Morgado L.N."/>
            <person name="Niskanen T."/>
            <person name="Noordeloos M.E."/>
            <person name="Ohm R.A."/>
            <person name="Ortiz-Santana B."/>
            <person name="Ovrebo C."/>
            <person name="Racz N."/>
            <person name="Riley R."/>
            <person name="Savchenko A."/>
            <person name="Shiryaev A."/>
            <person name="Soop K."/>
            <person name="Spirin V."/>
            <person name="Szebenyi C."/>
            <person name="Tomsovsky M."/>
            <person name="Tulloss R.E."/>
            <person name="Uehling J."/>
            <person name="Grigoriev I.V."/>
            <person name="Vagvolgyi C."/>
            <person name="Papp T."/>
            <person name="Martin F.M."/>
            <person name="Miettinen O."/>
            <person name="Hibbett D.S."/>
            <person name="Nagy L.G."/>
        </authorList>
    </citation>
    <scope>NUCLEOTIDE SEQUENCE [LARGE SCALE GENOMIC DNA]</scope>
    <source>
        <strain evidence="1 2">NL-1719</strain>
    </source>
</reference>
<evidence type="ECO:0000313" key="2">
    <source>
        <dbReference type="Proteomes" id="UP000308600"/>
    </source>
</evidence>
<gene>
    <name evidence="1" type="ORF">BDN72DRAFT_834709</name>
</gene>
<sequence>MVFFKQWYCQNMVGNPIVALPPRRHKVLSTRRASHCEPSGSITNLVSKSSQKATEKAICRSTTSASQSLVNEVCFSLRVMRVHRITCVGKERQNLRCTVWGHQEFELRRCILGAVASDSCVKTYVASQKIPNTLTVSMRRIRLEEPDPEIAWNHTGVDLDVQLVTQREKNWDALVHVLNTWMLKESPRTCWRLSEQRGFAASNGLTEAGA</sequence>
<accession>A0ACD3B788</accession>
<dbReference type="Proteomes" id="UP000308600">
    <property type="component" value="Unassembled WGS sequence"/>
</dbReference>
<keyword evidence="2" id="KW-1185">Reference proteome</keyword>